<dbReference type="Pfam" id="PF04819">
    <property type="entry name" value="DUF716"/>
    <property type="match status" value="1"/>
</dbReference>
<keyword evidence="4 7" id="KW-1133">Transmembrane helix</keyword>
<feature type="region of interest" description="Disordered" evidence="6">
    <location>
        <begin position="273"/>
        <end position="296"/>
    </location>
</feature>
<gene>
    <name evidence="8" type="primary">LOC100067335</name>
</gene>
<dbReference type="KEGG" id="ecb:100067335"/>
<dbReference type="GO" id="GO:0016020">
    <property type="term" value="C:membrane"/>
    <property type="evidence" value="ECO:0007669"/>
    <property type="project" value="UniProtKB-SubCell"/>
</dbReference>
<dbReference type="OrthoDB" id="551896at2759"/>
<dbReference type="GeneTree" id="ENSGT00940000164132"/>
<feature type="transmembrane region" description="Helical" evidence="7">
    <location>
        <begin position="163"/>
        <end position="182"/>
    </location>
</feature>
<feature type="transmembrane region" description="Helical" evidence="7">
    <location>
        <begin position="104"/>
        <end position="122"/>
    </location>
</feature>
<dbReference type="RefSeq" id="XP_001497467.4">
    <property type="nucleotide sequence ID" value="XM_001497417.6"/>
</dbReference>
<dbReference type="Proteomes" id="UP000002281">
    <property type="component" value="Chromosome 19"/>
</dbReference>
<feature type="transmembrane region" description="Helical" evidence="7">
    <location>
        <begin position="227"/>
        <end position="252"/>
    </location>
</feature>
<reference evidence="8" key="3">
    <citation type="submission" date="2025-09" db="UniProtKB">
        <authorList>
            <consortium name="Ensembl"/>
        </authorList>
    </citation>
    <scope>IDENTIFICATION</scope>
    <source>
        <strain evidence="8">Thoroughbred</strain>
    </source>
</reference>
<keyword evidence="3 7" id="KW-0812">Transmembrane</keyword>
<comment type="similarity">
    <text evidence="2">Belongs to the TMEM45 family.</text>
</comment>
<evidence type="ECO:0000256" key="5">
    <source>
        <dbReference type="ARBA" id="ARBA00023136"/>
    </source>
</evidence>
<evidence type="ECO:0000313" key="8">
    <source>
        <dbReference type="Ensembl" id="ENSECAP00000064653.1"/>
    </source>
</evidence>
<reference evidence="8" key="2">
    <citation type="submission" date="2025-08" db="UniProtKB">
        <authorList>
            <consortium name="Ensembl"/>
        </authorList>
    </citation>
    <scope>IDENTIFICATION</scope>
    <source>
        <strain evidence="8">Thoroughbred</strain>
    </source>
</reference>
<organism evidence="8 9">
    <name type="scientific">Equus caballus</name>
    <name type="common">Horse</name>
    <dbReference type="NCBI Taxonomy" id="9796"/>
    <lineage>
        <taxon>Eukaryota</taxon>
        <taxon>Metazoa</taxon>
        <taxon>Chordata</taxon>
        <taxon>Craniata</taxon>
        <taxon>Vertebrata</taxon>
        <taxon>Euteleostomi</taxon>
        <taxon>Mammalia</taxon>
        <taxon>Eutheria</taxon>
        <taxon>Laurasiatheria</taxon>
        <taxon>Perissodactyla</taxon>
        <taxon>Equidae</taxon>
        <taxon>Equus</taxon>
    </lineage>
</organism>
<protein>
    <recommendedName>
        <fullName evidence="10">Transmembrane epididymal protein 1</fullName>
    </recommendedName>
</protein>
<evidence type="ECO:0000313" key="9">
    <source>
        <dbReference type="Proteomes" id="UP000002281"/>
    </source>
</evidence>
<sequence>MMGTLEGHLLPGMFFLIFSLYYSVLMSLALLRGQRFLKPPLPPREKRGHRSWPSVPVEGVMKAVISVIGIMAQFFYPPGENRLMMVDWEDPQRPFLFKDSWQHATMYGFFLVSGVVDILSQWCWARQNIKLERAAEALAFYVLALLMASHVENKGTLEIRVHLLLIVPVILLGLVLTIEVWAPDQPPLWVLKAWMWQVLGNWLLQLCVVMYVPPSGQPWKGDNPTDLAFLTIFFCWHLGFGAATVATVYGLCSLWHHHWSSWREAPGAKYQPCPMGSSSEELEKLRSGTELQDGSI</sequence>
<evidence type="ECO:0000256" key="1">
    <source>
        <dbReference type="ARBA" id="ARBA00004141"/>
    </source>
</evidence>
<name>A0A9L0RPH7_HORSE</name>
<dbReference type="AlphaFoldDB" id="A0A9L0RPH7"/>
<accession>A0A9L0RPH7</accession>
<keyword evidence="9" id="KW-1185">Reference proteome</keyword>
<feature type="transmembrane region" description="Helical" evidence="7">
    <location>
        <begin position="194"/>
        <end position="212"/>
    </location>
</feature>
<dbReference type="InterPro" id="IPR006904">
    <property type="entry name" value="DUF716"/>
</dbReference>
<proteinExistence type="inferred from homology"/>
<reference evidence="8 9" key="1">
    <citation type="journal article" date="2009" name="Science">
        <title>Genome sequence, comparative analysis, and population genetics of the domestic horse.</title>
        <authorList>
            <consortium name="Broad Institute Genome Sequencing Platform"/>
            <consortium name="Broad Institute Whole Genome Assembly Team"/>
            <person name="Wade C.M."/>
            <person name="Giulotto E."/>
            <person name="Sigurdsson S."/>
            <person name="Zoli M."/>
            <person name="Gnerre S."/>
            <person name="Imsland F."/>
            <person name="Lear T.L."/>
            <person name="Adelson D.L."/>
            <person name="Bailey E."/>
            <person name="Bellone R.R."/>
            <person name="Bloecker H."/>
            <person name="Distl O."/>
            <person name="Edgar R.C."/>
            <person name="Garber M."/>
            <person name="Leeb T."/>
            <person name="Mauceli E."/>
            <person name="MacLeod J.N."/>
            <person name="Penedo M.C.T."/>
            <person name="Raison J.M."/>
            <person name="Sharpe T."/>
            <person name="Vogel J."/>
            <person name="Andersson L."/>
            <person name="Antczak D.F."/>
            <person name="Biagi T."/>
            <person name="Binns M.M."/>
            <person name="Chowdhary B.P."/>
            <person name="Coleman S.J."/>
            <person name="Della Valle G."/>
            <person name="Fryc S."/>
            <person name="Guerin G."/>
            <person name="Hasegawa T."/>
            <person name="Hill E.W."/>
            <person name="Jurka J."/>
            <person name="Kiialainen A."/>
            <person name="Lindgren G."/>
            <person name="Liu J."/>
            <person name="Magnani E."/>
            <person name="Mickelson J.R."/>
            <person name="Murray J."/>
            <person name="Nergadze S.G."/>
            <person name="Onofrio R."/>
            <person name="Pedroni S."/>
            <person name="Piras M.F."/>
            <person name="Raudsepp T."/>
            <person name="Rocchi M."/>
            <person name="Roeed K.H."/>
            <person name="Ryder O.A."/>
            <person name="Searle S."/>
            <person name="Skow L."/>
            <person name="Swinburne J.E."/>
            <person name="Syvaenen A.C."/>
            <person name="Tozaki T."/>
            <person name="Valberg S.J."/>
            <person name="Vaudin M."/>
            <person name="White J.R."/>
            <person name="Zody M.C."/>
            <person name="Lander E.S."/>
            <person name="Lindblad-Toh K."/>
        </authorList>
    </citation>
    <scope>NUCLEOTIDE SEQUENCE [LARGE SCALE GENOMIC DNA]</scope>
    <source>
        <strain evidence="8 9">Thoroughbred</strain>
    </source>
</reference>
<keyword evidence="5 7" id="KW-0472">Membrane</keyword>
<evidence type="ECO:0000256" key="2">
    <source>
        <dbReference type="ARBA" id="ARBA00006948"/>
    </source>
</evidence>
<evidence type="ECO:0000256" key="6">
    <source>
        <dbReference type="SAM" id="MobiDB-lite"/>
    </source>
</evidence>
<evidence type="ECO:0008006" key="10">
    <source>
        <dbReference type="Google" id="ProtNLM"/>
    </source>
</evidence>
<dbReference type="Ensembl" id="ENSECAT00000146299.1">
    <property type="protein sequence ID" value="ENSECAP00000064653.1"/>
    <property type="gene ID" value="ENSECAG00000050282.1"/>
</dbReference>
<evidence type="ECO:0000256" key="3">
    <source>
        <dbReference type="ARBA" id="ARBA00022692"/>
    </source>
</evidence>
<dbReference type="PANTHER" id="PTHR46441:SF3">
    <property type="entry name" value="TRANSMEMBRANE EPIDIDYMAL FAMILY MEMBER 3"/>
    <property type="match status" value="1"/>
</dbReference>
<feature type="transmembrane region" description="Helical" evidence="7">
    <location>
        <begin position="52"/>
        <end position="76"/>
    </location>
</feature>
<feature type="transmembrane region" description="Helical" evidence="7">
    <location>
        <begin position="12"/>
        <end position="31"/>
    </location>
</feature>
<evidence type="ECO:0000256" key="7">
    <source>
        <dbReference type="SAM" id="Phobius"/>
    </source>
</evidence>
<evidence type="ECO:0000256" key="4">
    <source>
        <dbReference type="ARBA" id="ARBA00022989"/>
    </source>
</evidence>
<comment type="subcellular location">
    <subcellularLocation>
        <location evidence="1">Membrane</location>
        <topology evidence="1">Multi-pass membrane protein</topology>
    </subcellularLocation>
</comment>
<dbReference type="PANTHER" id="PTHR46441">
    <property type="entry name" value="TRANSMEMBRANE EPIDIDYMAL FAMILY MEMBER 3"/>
    <property type="match status" value="1"/>
</dbReference>
<dbReference type="GeneID" id="100067335"/>